<name>A0AA38SRL3_9ASTR</name>
<keyword evidence="4" id="KW-1185">Reference proteome</keyword>
<dbReference type="InterPro" id="IPR027417">
    <property type="entry name" value="P-loop_NTPase"/>
</dbReference>
<keyword evidence="1" id="KW-0479">Metal-binding</keyword>
<protein>
    <submittedName>
        <fullName evidence="3">Uncharacterized protein</fullName>
    </submittedName>
</protein>
<dbReference type="EMBL" id="JARYMX010000007">
    <property type="protein sequence ID" value="KAJ9541075.1"/>
    <property type="molecule type" value="Genomic_DNA"/>
</dbReference>
<dbReference type="GO" id="GO:0046872">
    <property type="term" value="F:metal ion binding"/>
    <property type="evidence" value="ECO:0007669"/>
    <property type="project" value="UniProtKB-KW"/>
</dbReference>
<dbReference type="PANTHER" id="PTHR46819:SF1">
    <property type="entry name" value="EF-HAND CALCIUM-BINDING DOMAIN-CONTAINING PROTEIN 7"/>
    <property type="match status" value="1"/>
</dbReference>
<dbReference type="AlphaFoldDB" id="A0AA38SRL3"/>
<dbReference type="SUPFAM" id="SSF52540">
    <property type="entry name" value="P-loop containing nucleoside triphosphate hydrolases"/>
    <property type="match status" value="1"/>
</dbReference>
<evidence type="ECO:0000256" key="2">
    <source>
        <dbReference type="ARBA" id="ARBA00022737"/>
    </source>
</evidence>
<dbReference type="InterPro" id="IPR052266">
    <property type="entry name" value="Miro-EF-hand_domain"/>
</dbReference>
<evidence type="ECO:0000313" key="3">
    <source>
        <dbReference type="EMBL" id="KAJ9541075.1"/>
    </source>
</evidence>
<accession>A0AA38SRL3</accession>
<evidence type="ECO:0000313" key="4">
    <source>
        <dbReference type="Proteomes" id="UP001172457"/>
    </source>
</evidence>
<evidence type="ECO:0000256" key="1">
    <source>
        <dbReference type="ARBA" id="ARBA00022723"/>
    </source>
</evidence>
<gene>
    <name evidence="3" type="ORF">OSB04_027581</name>
</gene>
<dbReference type="Proteomes" id="UP001172457">
    <property type="component" value="Chromosome 7"/>
</dbReference>
<organism evidence="3 4">
    <name type="scientific">Centaurea solstitialis</name>
    <name type="common">yellow star-thistle</name>
    <dbReference type="NCBI Taxonomy" id="347529"/>
    <lineage>
        <taxon>Eukaryota</taxon>
        <taxon>Viridiplantae</taxon>
        <taxon>Streptophyta</taxon>
        <taxon>Embryophyta</taxon>
        <taxon>Tracheophyta</taxon>
        <taxon>Spermatophyta</taxon>
        <taxon>Magnoliopsida</taxon>
        <taxon>eudicotyledons</taxon>
        <taxon>Gunneridae</taxon>
        <taxon>Pentapetalae</taxon>
        <taxon>asterids</taxon>
        <taxon>campanulids</taxon>
        <taxon>Asterales</taxon>
        <taxon>Asteraceae</taxon>
        <taxon>Carduoideae</taxon>
        <taxon>Cardueae</taxon>
        <taxon>Centaureinae</taxon>
        <taxon>Centaurea</taxon>
    </lineage>
</organism>
<sequence>MARNMRKRFSLPMKGNFHQRPSWNATYSFTPPRMAIFGINVYVIPWSEAPYVDAAEKNASGGLSLDGFLAKSALVSDFYTRELYFTILVARKKTLILREIPEDAIENLLIDQDALATCDIAVFVHDSSNKSSLIKATKLLAKVARHGESTGYEVPCLVVAAKDDLNPYRNSLQDPTWIVQVWGHLCISAKVRDISYIFHIIVTAAEHPHLSIPEMNIGDQFQRLLHRFLTVVSGNRSSTVGVVDNQLYSFSLKIIVNDEKVINNIDMLLEHFRD</sequence>
<dbReference type="PANTHER" id="PTHR46819">
    <property type="entry name" value="EF-HAND CALCIUM-BINDING DOMAIN-CONTAINING PROTEIN 7"/>
    <property type="match status" value="1"/>
</dbReference>
<reference evidence="3" key="1">
    <citation type="submission" date="2023-03" db="EMBL/GenBank/DDBJ databases">
        <title>Chromosome-scale reference genome and RAD-based genetic map of yellow starthistle (Centaurea solstitialis) reveal putative structural variation and QTLs associated with invader traits.</title>
        <authorList>
            <person name="Reatini B."/>
            <person name="Cang F.A."/>
            <person name="Jiang Q."/>
            <person name="Mckibben M.T.W."/>
            <person name="Barker M.S."/>
            <person name="Rieseberg L.H."/>
            <person name="Dlugosch K.M."/>
        </authorList>
    </citation>
    <scope>NUCLEOTIDE SEQUENCE</scope>
    <source>
        <strain evidence="3">CAN-66</strain>
        <tissue evidence="3">Leaf</tissue>
    </source>
</reference>
<dbReference type="Gene3D" id="3.40.50.300">
    <property type="entry name" value="P-loop containing nucleotide triphosphate hydrolases"/>
    <property type="match status" value="1"/>
</dbReference>
<comment type="caution">
    <text evidence="3">The sequence shown here is derived from an EMBL/GenBank/DDBJ whole genome shotgun (WGS) entry which is preliminary data.</text>
</comment>
<proteinExistence type="predicted"/>
<keyword evidence="2" id="KW-0677">Repeat</keyword>